<name>A0A183KNH2_9TREM</name>
<proteinExistence type="predicted"/>
<dbReference type="EMBL" id="UZAK01038846">
    <property type="protein sequence ID" value="VDP61857.1"/>
    <property type="molecule type" value="Genomic_DNA"/>
</dbReference>
<feature type="region of interest" description="Disordered" evidence="1">
    <location>
        <begin position="213"/>
        <end position="232"/>
    </location>
</feature>
<feature type="compositionally biased region" description="Basic and acidic residues" evidence="1">
    <location>
        <begin position="213"/>
        <end position="224"/>
    </location>
</feature>
<feature type="compositionally biased region" description="Basic residues" evidence="1">
    <location>
        <begin position="180"/>
        <end position="197"/>
    </location>
</feature>
<reference evidence="3 4" key="2">
    <citation type="submission" date="2018-11" db="EMBL/GenBank/DDBJ databases">
        <authorList>
            <consortium name="Pathogen Informatics"/>
        </authorList>
    </citation>
    <scope>NUCLEOTIDE SEQUENCE [LARGE SCALE GENOMIC DNA]</scope>
    <source>
        <strain evidence="3">Dakar</strain>
        <strain evidence="4">Dakar, Senegal</strain>
    </source>
</reference>
<dbReference type="WBParaSite" id="SCUD_0001660301-mRNA-1">
    <property type="protein sequence ID" value="SCUD_0001660301-mRNA-1"/>
    <property type="gene ID" value="SCUD_0001660301"/>
</dbReference>
<feature type="region of interest" description="Disordered" evidence="1">
    <location>
        <begin position="141"/>
        <end position="198"/>
    </location>
</feature>
<gene>
    <name evidence="3" type="ORF">SCUD_LOCUS16599</name>
</gene>
<dbReference type="STRING" id="6186.A0A183KNH2"/>
<keyword evidence="4" id="KW-1185">Reference proteome</keyword>
<accession>A0A183KNH2</accession>
<evidence type="ECO:0000313" key="5">
    <source>
        <dbReference type="WBParaSite" id="SCUD_0001660301-mRNA-1"/>
    </source>
</evidence>
<feature type="domain" description="RNA exonuclease 1 homolog-like" evidence="2">
    <location>
        <begin position="309"/>
        <end position="349"/>
    </location>
</feature>
<organism evidence="5">
    <name type="scientific">Schistosoma curassoni</name>
    <dbReference type="NCBI Taxonomy" id="6186"/>
    <lineage>
        <taxon>Eukaryota</taxon>
        <taxon>Metazoa</taxon>
        <taxon>Spiralia</taxon>
        <taxon>Lophotrochozoa</taxon>
        <taxon>Platyhelminthes</taxon>
        <taxon>Trematoda</taxon>
        <taxon>Digenea</taxon>
        <taxon>Strigeidida</taxon>
        <taxon>Schistosomatoidea</taxon>
        <taxon>Schistosomatidae</taxon>
        <taxon>Schistosoma</taxon>
    </lineage>
</organism>
<reference evidence="5" key="1">
    <citation type="submission" date="2016-06" db="UniProtKB">
        <authorList>
            <consortium name="WormBaseParasite"/>
        </authorList>
    </citation>
    <scope>IDENTIFICATION</scope>
</reference>
<evidence type="ECO:0000313" key="4">
    <source>
        <dbReference type="Proteomes" id="UP000279833"/>
    </source>
</evidence>
<dbReference type="Pfam" id="PF15870">
    <property type="entry name" value="EloA-BP1"/>
    <property type="match status" value="1"/>
</dbReference>
<evidence type="ECO:0000313" key="3">
    <source>
        <dbReference type="EMBL" id="VDP61857.1"/>
    </source>
</evidence>
<dbReference type="AlphaFoldDB" id="A0A183KNH2"/>
<evidence type="ECO:0000259" key="2">
    <source>
        <dbReference type="Pfam" id="PF15870"/>
    </source>
</evidence>
<dbReference type="InterPro" id="IPR031736">
    <property type="entry name" value="REXO1-like_dom"/>
</dbReference>
<dbReference type="Proteomes" id="UP000279833">
    <property type="component" value="Unassembled WGS sequence"/>
</dbReference>
<evidence type="ECO:0000256" key="1">
    <source>
        <dbReference type="SAM" id="MobiDB-lite"/>
    </source>
</evidence>
<sequence length="380" mass="42806">MRRLEIFDPDCLQSISRKSCKPSVDPVYKPTPISVLEKRTENSQNYLDIECNKNATCVQSVYEEPIPVYQPTPISELEKYAPNSLSDYGFSKGFIPQDQPSYSPVVKIKTIPSPSPFLYQPSPSVTESSASSYAKEVININVDSDEDTPSPTVAQDNPGDLRTVSVAKGVQNSRNDKLKTHGSPKHSEKSKRKVKVFKNKEITIPNELNITKTSDEKSVDSTDKDNEDDSNCTLSKRQKILSLYQDLYGDIDNDSSVDKNSLPKNASKSATLIPPYMSPVFKKPETASIDKKSDNVIASGNVQHEYVTRPRIPLRKSDKIPMPIRTRYLDQFIEECLLIYDHPSDAYKRVGLTCLKNCVRLFVSNRFTFSLDFLELCNIL</sequence>
<protein>
    <submittedName>
        <fullName evidence="5">EloA-BP1 domain-containing protein</fullName>
    </submittedName>
</protein>